<organism evidence="1 2">
    <name type="scientific">Siansivirga zeaxanthinifaciens CC-SAMT-1</name>
    <dbReference type="NCBI Taxonomy" id="1454006"/>
    <lineage>
        <taxon>Bacteria</taxon>
        <taxon>Pseudomonadati</taxon>
        <taxon>Bacteroidota</taxon>
        <taxon>Flavobacteriia</taxon>
        <taxon>Flavobacteriales</taxon>
        <taxon>Flavobacteriaceae</taxon>
        <taxon>Siansivirga</taxon>
    </lineage>
</organism>
<dbReference type="PATRIC" id="fig|1454006.5.peg.2300"/>
<dbReference type="KEGG" id="sze:AW14_11595"/>
<dbReference type="Proteomes" id="UP000032229">
    <property type="component" value="Chromosome"/>
</dbReference>
<dbReference type="PROSITE" id="PS51257">
    <property type="entry name" value="PROKAR_LIPOPROTEIN"/>
    <property type="match status" value="1"/>
</dbReference>
<sequence length="171" mass="19721">MLKNNLLYILLFVFVFQACEEKKEMSSINEVNWKKRTITKPLKDSIVEGATYLSVYSQVYSLTEHTTYNLTAIVSMRNVNIKDTIYIDRAEYFDTKGSSIRTYFNKTIYIAPMETVEIVIDEKDKEGGTGANFLFTWKTKPNVHEPLFEGVMLSTYGQQGLSFTTNGKRVY</sequence>
<dbReference type="EMBL" id="CP007202">
    <property type="protein sequence ID" value="AJR04194.1"/>
    <property type="molecule type" value="Genomic_DNA"/>
</dbReference>
<dbReference type="InterPro" id="IPR021471">
    <property type="entry name" value="DUF3124"/>
</dbReference>
<gene>
    <name evidence="1" type="ORF">AW14_11595</name>
</gene>
<accession>A0A0C5WG91</accession>
<dbReference type="AlphaFoldDB" id="A0A0C5WG91"/>
<dbReference type="Pfam" id="PF11322">
    <property type="entry name" value="DUF3124"/>
    <property type="match status" value="1"/>
</dbReference>
<proteinExistence type="predicted"/>
<reference evidence="1 2" key="1">
    <citation type="submission" date="2014-02" db="EMBL/GenBank/DDBJ databases">
        <authorList>
            <person name="Young C.-C."/>
            <person name="Hameed A."/>
            <person name="Huang H.-C."/>
            <person name="Shahina M."/>
        </authorList>
    </citation>
    <scope>NUCLEOTIDE SEQUENCE [LARGE SCALE GENOMIC DNA]</scope>
    <source>
        <strain evidence="1 2">CC-SAMT-1</strain>
    </source>
</reference>
<evidence type="ECO:0000313" key="2">
    <source>
        <dbReference type="Proteomes" id="UP000032229"/>
    </source>
</evidence>
<name>A0A0C5WG91_9FLAO</name>
<protein>
    <recommendedName>
        <fullName evidence="3">Lipoprotein</fullName>
    </recommendedName>
</protein>
<dbReference type="OrthoDB" id="283474at2"/>
<dbReference type="STRING" id="1454006.AW14_11595"/>
<evidence type="ECO:0008006" key="3">
    <source>
        <dbReference type="Google" id="ProtNLM"/>
    </source>
</evidence>
<dbReference type="RefSeq" id="WP_044638902.1">
    <property type="nucleotide sequence ID" value="NZ_CP007202.1"/>
</dbReference>
<evidence type="ECO:0000313" key="1">
    <source>
        <dbReference type="EMBL" id="AJR04194.1"/>
    </source>
</evidence>
<keyword evidence="2" id="KW-1185">Reference proteome</keyword>
<dbReference type="HOGENOM" id="CLU_112039_2_0_10"/>